<name>A0A5B9NBQ6_9CAUD</name>
<evidence type="ECO:0000313" key="1">
    <source>
        <dbReference type="EMBL" id="QEG08881.1"/>
    </source>
</evidence>
<proteinExistence type="predicted"/>
<dbReference type="RefSeq" id="YP_009846965.1">
    <property type="nucleotide sequence ID" value="NC_048772.1"/>
</dbReference>
<dbReference type="KEGG" id="vg:55617337"/>
<gene>
    <name evidence="1" type="primary">4L372XY_166</name>
</gene>
<organism evidence="1 2">
    <name type="scientific">Aeromonas phage 4L372XY</name>
    <dbReference type="NCBI Taxonomy" id="2588520"/>
    <lineage>
        <taxon>Viruses</taxon>
        <taxon>Duplodnaviria</taxon>
        <taxon>Heunggongvirae</taxon>
        <taxon>Uroviricota</taxon>
        <taxon>Caudoviricetes</taxon>
        <taxon>Plateaulakevirus</taxon>
        <taxon>Plateaulakevirus pv4L372XY</taxon>
    </lineage>
</organism>
<dbReference type="GeneID" id="55617337"/>
<dbReference type="GO" id="GO:0003676">
    <property type="term" value="F:nucleic acid binding"/>
    <property type="evidence" value="ECO:0007669"/>
    <property type="project" value="InterPro"/>
</dbReference>
<evidence type="ECO:0000313" key="2">
    <source>
        <dbReference type="Proteomes" id="UP000325103"/>
    </source>
</evidence>
<accession>A0A5B9NBQ6</accession>
<keyword evidence="2" id="KW-1185">Reference proteome</keyword>
<dbReference type="EMBL" id="MK813941">
    <property type="protein sequence ID" value="QEG08881.1"/>
    <property type="molecule type" value="Genomic_DNA"/>
</dbReference>
<dbReference type="Proteomes" id="UP000325103">
    <property type="component" value="Segment"/>
</dbReference>
<protein>
    <submittedName>
        <fullName evidence="1">Uncharacterized protein</fullName>
    </submittedName>
</protein>
<dbReference type="InterPro" id="IPR036397">
    <property type="entry name" value="RNaseH_sf"/>
</dbReference>
<dbReference type="Gene3D" id="3.30.420.10">
    <property type="entry name" value="Ribonuclease H-like superfamily/Ribonuclease H"/>
    <property type="match status" value="1"/>
</dbReference>
<sequence length="192" mass="21823">MKLLSVDQSTAKFAYVLWDDNIPISRSIIRTGKSDCKKQIDSVNYFDTTIEQIIYIVENFIGVVKQEKPDVICCEGLAFGAMGDQTRNLAGLYFCMLYKLKELGYTEGVNFHVVTPTKNKAYARTLLPEPINKKEKKVKMDKKKMIELAEETWPDMLAGLKNSGKDAGREDVADALHIGRYVYDVILQKENK</sequence>
<reference evidence="1 2" key="1">
    <citation type="submission" date="2019-04" db="EMBL/GenBank/DDBJ databases">
        <title>Nine Novel Phages from a Plateau Lake in Southwest China Provide Insights into Aeromonas Phage Diversity.</title>
        <authorList>
            <person name="Xiao W."/>
            <person name="Bai M."/>
            <person name="Wang Y."/>
            <person name="Cui X."/>
        </authorList>
    </citation>
    <scope>NUCLEOTIDE SEQUENCE [LARGE SCALE GENOMIC DNA]</scope>
</reference>